<dbReference type="Proteomes" id="UP000236286">
    <property type="component" value="Unassembled WGS sequence"/>
</dbReference>
<accession>A0A2J7TED1</accession>
<dbReference type="OrthoDB" id="7477016at2"/>
<comment type="caution">
    <text evidence="2">The sequence shown here is derived from an EMBL/GenBank/DDBJ whole genome shotgun (WGS) entry which is preliminary data.</text>
</comment>
<organism evidence="2 3">
    <name type="scientific">Methylocella silvestris</name>
    <dbReference type="NCBI Taxonomy" id="199596"/>
    <lineage>
        <taxon>Bacteria</taxon>
        <taxon>Pseudomonadati</taxon>
        <taxon>Pseudomonadota</taxon>
        <taxon>Alphaproteobacteria</taxon>
        <taxon>Hyphomicrobiales</taxon>
        <taxon>Beijerinckiaceae</taxon>
        <taxon>Methylocella</taxon>
    </lineage>
</organism>
<dbReference type="InterPro" id="IPR027373">
    <property type="entry name" value="RHH_dom"/>
</dbReference>
<evidence type="ECO:0000313" key="3">
    <source>
        <dbReference type="Proteomes" id="UP000236286"/>
    </source>
</evidence>
<sequence>MSAAPLDEGPHDLRSNVKHSLTIAGHRTSISLERAFWERLKRIAAERGSSLAACVAEIDAARGNANLSSAIRVYILQSALSPEAGE</sequence>
<evidence type="ECO:0000259" key="1">
    <source>
        <dbReference type="Pfam" id="PF13467"/>
    </source>
</evidence>
<proteinExistence type="predicted"/>
<dbReference type="InterPro" id="IPR038268">
    <property type="entry name" value="RHH_sf"/>
</dbReference>
<evidence type="ECO:0000313" key="2">
    <source>
        <dbReference type="EMBL" id="PNG25132.1"/>
    </source>
</evidence>
<dbReference type="Pfam" id="PF13467">
    <property type="entry name" value="RHH_4"/>
    <property type="match status" value="1"/>
</dbReference>
<gene>
    <name evidence="2" type="ORF">CR492_15100</name>
</gene>
<name>A0A2J7TED1_METSI</name>
<protein>
    <submittedName>
        <fullName evidence="2">Siderophore biosynthesis-like protein</fullName>
    </submittedName>
</protein>
<dbReference type="AlphaFoldDB" id="A0A2J7TED1"/>
<feature type="domain" description="Ribbon-helix-helix" evidence="1">
    <location>
        <begin position="17"/>
        <end position="77"/>
    </location>
</feature>
<dbReference type="Gene3D" id="1.10.3990.20">
    <property type="entry name" value="protein bp1543"/>
    <property type="match status" value="1"/>
</dbReference>
<reference evidence="2 3" key="1">
    <citation type="submission" date="2017-10" db="EMBL/GenBank/DDBJ databases">
        <title>Genome announcement of Methylocella silvestris TVC from permafrost.</title>
        <authorList>
            <person name="Wang J."/>
            <person name="Geng K."/>
            <person name="Ul-Haque F."/>
            <person name="Crombie A.T."/>
            <person name="Street L.E."/>
            <person name="Wookey P.A."/>
            <person name="Murrell J.C."/>
            <person name="Pratscher J."/>
        </authorList>
    </citation>
    <scope>NUCLEOTIDE SEQUENCE [LARGE SCALE GENOMIC DNA]</scope>
    <source>
        <strain evidence="2 3">TVC</strain>
    </source>
</reference>
<dbReference type="EMBL" id="PDZR01000019">
    <property type="protein sequence ID" value="PNG25132.1"/>
    <property type="molecule type" value="Genomic_DNA"/>
</dbReference>
<dbReference type="RefSeq" id="WP_102844558.1">
    <property type="nucleotide sequence ID" value="NZ_PDZR01000019.1"/>
</dbReference>